<sequence>MAGYILISLGSDGAEQRQAIDPRYLLVVEAQPGLRYRVVSSESGDEPGLQRLHRREGDLLIEGDGDALVRIIGFFSEPLAVTYQATESVDIDASDLGSEPSGDGVVWDAVDGGGVCLFAAAAAVGAAASSSGGSAGAGGGSAGASSSTSMVSNIATAVANNAVVAVGVGAAAAAGVVAATAQEDDPELAELQITPLAGPFTVSAQVAVYGADGERLTDSAIEHDFSQGPFTLILAEGYVGPVLIVISDSNDYEPDFVDEATGEPRNLGTELRALVEVNDASTLHVSVTPLTELAVRIAGVEAGQPLAGELLQANTRIGEIFGIDDITAQAIDIFDEAFDESDGVSAAESYGRLLAAISGVQPYGDLAYAIDEIALYLEGDINGLEVDADLFRVLRDAAEFFEQGPNRDRAEVLPVVSPVAPRIAEFQLDSLADGGVINRDFLVDGVAIDVDLPVGSQIGHSAVLQWGRQRIEYELDDEHIADGYVRFTVGPEQLIAQGSGELEVAASFNGELLTLSTRLEVDITQPVLAGNVQVSYDERSETLETLAVVQQSSSDTAQSLTAFKFVASDSNVSSDGYFQIDNFGQITLTAAGSGDNAASNDYETGVNSFNHQVVAQDINGNWSQPITVNLAVNNIDDAAPQLRSVNFVNGTTLGTTPTLLLNFDEEIRLGSDSYVKLTGSSQTLTLYADATTHGAVSVAGEQLTVALTTPLIDFGENYQVEFGGTLILDASPLANNWAGLEGENALNFTLARPVALFNLGSQDVTFQDQLIKPGQSSSFNGGRTFSDDFSFEIVVLVESDDNTWTPLQAGQQWSGVANLGSDDKIIIASRDGGAISATAMAPGSLPNSVAAAFSAGAVEFTYQSGAYTHFARLEVDGQFYLFAGHENDGYHYHNRGGTALDETATKYPITLWSGSLGSNIAAPSVLLSAGWFLTI</sequence>
<dbReference type="GO" id="GO:0005509">
    <property type="term" value="F:calcium ion binding"/>
    <property type="evidence" value="ECO:0007669"/>
    <property type="project" value="InterPro"/>
</dbReference>
<dbReference type="GO" id="GO:0016020">
    <property type="term" value="C:membrane"/>
    <property type="evidence" value="ECO:0007669"/>
    <property type="project" value="InterPro"/>
</dbReference>
<protein>
    <recommendedName>
        <fullName evidence="1">Cadherin domain-containing protein</fullName>
    </recommendedName>
</protein>
<dbReference type="AlphaFoldDB" id="A0A4Y8UF84"/>
<dbReference type="Gene3D" id="2.60.40.60">
    <property type="entry name" value="Cadherins"/>
    <property type="match status" value="1"/>
</dbReference>
<organism evidence="2 3">
    <name type="scientific">Gammaproteobacteria bacterium LSUCC0057</name>
    <dbReference type="NCBI Taxonomy" id="2559237"/>
    <lineage>
        <taxon>Bacteria</taxon>
        <taxon>Pseudomonadati</taxon>
        <taxon>Pseudomonadota</taxon>
        <taxon>Gammaproteobacteria</taxon>
        <taxon>Cellvibrionales</taxon>
        <taxon>Porticoccaceae</taxon>
        <taxon>SAR92 clade</taxon>
    </lineage>
</organism>
<proteinExistence type="predicted"/>
<evidence type="ECO:0000259" key="1">
    <source>
        <dbReference type="PROSITE" id="PS50268"/>
    </source>
</evidence>
<reference evidence="2 3" key="1">
    <citation type="submission" date="2019-03" db="EMBL/GenBank/DDBJ databases">
        <title>Draft genome of Gammaproteobacteria bacterium LSUCC0057, a member of the SAR92 clade.</title>
        <authorList>
            <person name="Lanclos V.C."/>
            <person name="Doiron C."/>
            <person name="Henson M.W."/>
            <person name="Thrash J.C."/>
        </authorList>
    </citation>
    <scope>NUCLEOTIDE SEQUENCE [LARGE SCALE GENOMIC DNA]</scope>
    <source>
        <strain evidence="2 3">LSUCC0057</strain>
    </source>
</reference>
<dbReference type="PROSITE" id="PS50268">
    <property type="entry name" value="CADHERIN_2"/>
    <property type="match status" value="1"/>
</dbReference>
<dbReference type="EMBL" id="SPIA01000003">
    <property type="protein sequence ID" value="TFH67496.1"/>
    <property type="molecule type" value="Genomic_DNA"/>
</dbReference>
<name>A0A4Y8UF84_9GAMM</name>
<comment type="caution">
    <text evidence="2">The sequence shown here is derived from an EMBL/GenBank/DDBJ whole genome shotgun (WGS) entry which is preliminary data.</text>
</comment>
<dbReference type="OrthoDB" id="9813456at2"/>
<accession>A0A4Y8UF84</accession>
<gene>
    <name evidence="2" type="ORF">E3W66_08385</name>
</gene>
<feature type="domain" description="Cadherin" evidence="1">
    <location>
        <begin position="528"/>
        <end position="642"/>
    </location>
</feature>
<evidence type="ECO:0000313" key="3">
    <source>
        <dbReference type="Proteomes" id="UP000298133"/>
    </source>
</evidence>
<evidence type="ECO:0000313" key="2">
    <source>
        <dbReference type="EMBL" id="TFH67496.1"/>
    </source>
</evidence>
<dbReference type="Proteomes" id="UP000298133">
    <property type="component" value="Unassembled WGS sequence"/>
</dbReference>
<dbReference type="GO" id="GO:0007156">
    <property type="term" value="P:homophilic cell adhesion via plasma membrane adhesion molecules"/>
    <property type="evidence" value="ECO:0007669"/>
    <property type="project" value="InterPro"/>
</dbReference>
<keyword evidence="3" id="KW-1185">Reference proteome</keyword>
<dbReference type="InterPro" id="IPR002126">
    <property type="entry name" value="Cadherin-like_dom"/>
</dbReference>